<dbReference type="VEuPathDB" id="FungiDB:PV08_01115"/>
<keyword evidence="7 11" id="KW-0256">Endoplasmic reticulum</keyword>
<keyword evidence="10" id="KW-0325">Glycoprotein</keyword>
<keyword evidence="6" id="KW-0812">Transmembrane</keyword>
<evidence type="ECO:0000256" key="12">
    <source>
        <dbReference type="SAM" id="MobiDB-lite"/>
    </source>
</evidence>
<dbReference type="UniPathway" id="UPA00196"/>
<sequence>MRRRSTFITHPSRAVNPADIQVYENQLLLGALKAAREERLTLGLKELPEEVVEVLQEAHELHIRWTREETYHSSPPFLSRTSPGLHVQYTPLKEDQPDHLCKLLQKVFGDQVHCKSPKATFISPPLISERFAQTASSHYYTLLPTVRHLASYLQRTICKPSDLSCIHTATLLNLADVIDFDYDSISHALILTVQWSKQPEVIWDPIGDFTTFDAWNLDIQSSPNDKVEVGILSPSPATEPSDLQLSGFLTTVGSDDHPKATLFSFPSRHHTLGPAQRRDQRYTVSFEQPTGLHPILKISFPNGESLVEPQTKPPGSVCALQTYVTLPSHLFADKYAFLSNDPLFQKSHNLGQLHSIAGETDLEAPDYVVDRWGSTMLLDIRTPDTDEGGEENKKKHDERTASSTQWNVTIPLHLRYLEPSSGGHSEVEMPWPIVFWACTAEEGTKFPVNPFDRIHLGYDGLFGPRTMFYHLDPAPEVGSSGRLVERISVPVLDTETASPRTIELVTLATIALGFVWVLLKLRIPSLLSSSSRAEKPVIKKKQ</sequence>
<dbReference type="GO" id="GO:0000030">
    <property type="term" value="F:mannosyltransferase activity"/>
    <property type="evidence" value="ECO:0007669"/>
    <property type="project" value="TreeGrafter"/>
</dbReference>
<keyword evidence="5 11" id="KW-0337">GPI-anchor biosynthesis</keyword>
<keyword evidence="8" id="KW-1133">Transmembrane helix</keyword>
<evidence type="ECO:0000313" key="14">
    <source>
        <dbReference type="Proteomes" id="UP000053328"/>
    </source>
</evidence>
<keyword evidence="9" id="KW-0472">Membrane</keyword>
<protein>
    <recommendedName>
        <fullName evidence="4 11">Protein PBN1</fullName>
    </recommendedName>
</protein>
<proteinExistence type="inferred from homology"/>
<evidence type="ECO:0000256" key="3">
    <source>
        <dbReference type="ARBA" id="ARBA00010345"/>
    </source>
</evidence>
<dbReference type="InterPro" id="IPR013233">
    <property type="entry name" value="PIG-X/PBN1"/>
</dbReference>
<name>A0A0D2BPW8_9EURO</name>
<dbReference type="PANTHER" id="PTHR28533">
    <property type="entry name" value="PROTEIN PBN1"/>
    <property type="match status" value="1"/>
</dbReference>
<evidence type="ECO:0000256" key="11">
    <source>
        <dbReference type="RuleBase" id="RU366056"/>
    </source>
</evidence>
<dbReference type="GeneID" id="27328198"/>
<evidence type="ECO:0000256" key="9">
    <source>
        <dbReference type="ARBA" id="ARBA00023136"/>
    </source>
</evidence>
<comment type="subcellular location">
    <subcellularLocation>
        <location evidence="11">Endoplasmic reticulum membrane</location>
        <topology evidence="11">Single-pass membrane protein</topology>
    </subcellularLocation>
    <subcellularLocation>
        <location evidence="1">Endoplasmic reticulum membrane</location>
        <topology evidence="1">Single-pass type III membrane protein</topology>
    </subcellularLocation>
</comment>
<reference evidence="13 14" key="1">
    <citation type="submission" date="2015-01" db="EMBL/GenBank/DDBJ databases">
        <title>The Genome Sequence of Exophiala spinifera CBS89968.</title>
        <authorList>
            <consortium name="The Broad Institute Genomics Platform"/>
            <person name="Cuomo C."/>
            <person name="de Hoog S."/>
            <person name="Gorbushina A."/>
            <person name="Stielow B."/>
            <person name="Teixiera M."/>
            <person name="Abouelleil A."/>
            <person name="Chapman S.B."/>
            <person name="Priest M."/>
            <person name="Young S.K."/>
            <person name="Wortman J."/>
            <person name="Nusbaum C."/>
            <person name="Birren B."/>
        </authorList>
    </citation>
    <scope>NUCLEOTIDE SEQUENCE [LARGE SCALE GENOMIC DNA]</scope>
    <source>
        <strain evidence="13 14">CBS 89968</strain>
    </source>
</reference>
<accession>A0A0D2BPW8</accession>
<evidence type="ECO:0000313" key="13">
    <source>
        <dbReference type="EMBL" id="KIW20540.1"/>
    </source>
</evidence>
<dbReference type="InterPro" id="IPR042322">
    <property type="entry name" value="Pbn1"/>
</dbReference>
<dbReference type="GO" id="GO:0006506">
    <property type="term" value="P:GPI anchor biosynthetic process"/>
    <property type="evidence" value="ECO:0007669"/>
    <property type="project" value="UniProtKB-UniPathway"/>
</dbReference>
<evidence type="ECO:0000256" key="8">
    <source>
        <dbReference type="ARBA" id="ARBA00022989"/>
    </source>
</evidence>
<evidence type="ECO:0000256" key="5">
    <source>
        <dbReference type="ARBA" id="ARBA00022502"/>
    </source>
</evidence>
<dbReference type="GO" id="GO:0005789">
    <property type="term" value="C:endoplasmic reticulum membrane"/>
    <property type="evidence" value="ECO:0007669"/>
    <property type="project" value="UniProtKB-SubCell"/>
</dbReference>
<evidence type="ECO:0000256" key="1">
    <source>
        <dbReference type="ARBA" id="ARBA00004643"/>
    </source>
</evidence>
<comment type="function">
    <text evidence="11">Required for proper folding and/or the stability of a subset of proteins in the endoplasmic reticulum. Component of glycosylphosphatidylinositol-mannosyltransferase 1 which transfers the first of the 4 mannoses in the GPI-anchor precursors during GPI-anchor biosynthesis. Probably acts by stabilizing the mannosyltransferase GPI14.</text>
</comment>
<dbReference type="PANTHER" id="PTHR28533:SF1">
    <property type="entry name" value="PROTEIN PBN1"/>
    <property type="match status" value="1"/>
</dbReference>
<dbReference type="Pfam" id="PF08320">
    <property type="entry name" value="PIG-X"/>
    <property type="match status" value="1"/>
</dbReference>
<dbReference type="Proteomes" id="UP000053328">
    <property type="component" value="Unassembled WGS sequence"/>
</dbReference>
<comment type="pathway">
    <text evidence="2 11">Glycolipid biosynthesis; glycosylphosphatidylinositol-anchor biosynthesis.</text>
</comment>
<dbReference type="STRING" id="91928.A0A0D2BPW8"/>
<dbReference type="EMBL" id="KN847492">
    <property type="protein sequence ID" value="KIW20540.1"/>
    <property type="molecule type" value="Genomic_DNA"/>
</dbReference>
<evidence type="ECO:0000256" key="6">
    <source>
        <dbReference type="ARBA" id="ARBA00022692"/>
    </source>
</evidence>
<organism evidence="13 14">
    <name type="scientific">Exophiala spinifera</name>
    <dbReference type="NCBI Taxonomy" id="91928"/>
    <lineage>
        <taxon>Eukaryota</taxon>
        <taxon>Fungi</taxon>
        <taxon>Dikarya</taxon>
        <taxon>Ascomycota</taxon>
        <taxon>Pezizomycotina</taxon>
        <taxon>Eurotiomycetes</taxon>
        <taxon>Chaetothyriomycetidae</taxon>
        <taxon>Chaetothyriales</taxon>
        <taxon>Herpotrichiellaceae</taxon>
        <taxon>Exophiala</taxon>
    </lineage>
</organism>
<dbReference type="AlphaFoldDB" id="A0A0D2BPW8"/>
<feature type="region of interest" description="Disordered" evidence="12">
    <location>
        <begin position="380"/>
        <end position="402"/>
    </location>
</feature>
<dbReference type="GO" id="GO:1990529">
    <property type="term" value="C:glycosylphosphatidylinositol-mannosyltransferase I complex"/>
    <property type="evidence" value="ECO:0007669"/>
    <property type="project" value="TreeGrafter"/>
</dbReference>
<feature type="compositionally biased region" description="Basic and acidic residues" evidence="12">
    <location>
        <begin position="390"/>
        <end position="400"/>
    </location>
</feature>
<gene>
    <name evidence="13" type="ORF">PV08_01115</name>
</gene>
<evidence type="ECO:0000256" key="7">
    <source>
        <dbReference type="ARBA" id="ARBA00022824"/>
    </source>
</evidence>
<evidence type="ECO:0000256" key="2">
    <source>
        <dbReference type="ARBA" id="ARBA00004687"/>
    </source>
</evidence>
<dbReference type="SMART" id="SM00780">
    <property type="entry name" value="PIG-X"/>
    <property type="match status" value="1"/>
</dbReference>
<dbReference type="RefSeq" id="XP_016240756.1">
    <property type="nucleotide sequence ID" value="XM_016375480.1"/>
</dbReference>
<dbReference type="HOGENOM" id="CLU_030047_0_0_1"/>
<evidence type="ECO:0000256" key="4">
    <source>
        <dbReference type="ARBA" id="ARBA00020410"/>
    </source>
</evidence>
<evidence type="ECO:0000256" key="10">
    <source>
        <dbReference type="ARBA" id="ARBA00023180"/>
    </source>
</evidence>
<comment type="similarity">
    <text evidence="3 11">Belongs to the PIGX family.</text>
</comment>
<dbReference type="OrthoDB" id="5546453at2759"/>
<keyword evidence="14" id="KW-1185">Reference proteome</keyword>